<proteinExistence type="predicted"/>
<protein>
    <submittedName>
        <fullName evidence="2">Uncharacterized protein</fullName>
    </submittedName>
</protein>
<feature type="compositionally biased region" description="Basic residues" evidence="1">
    <location>
        <begin position="1"/>
        <end position="15"/>
    </location>
</feature>
<feature type="region of interest" description="Disordered" evidence="1">
    <location>
        <begin position="1"/>
        <end position="29"/>
    </location>
</feature>
<dbReference type="EMBL" id="MN739452">
    <property type="protein sequence ID" value="QHT05325.1"/>
    <property type="molecule type" value="Genomic_DNA"/>
</dbReference>
<organism evidence="2">
    <name type="scientific">viral metagenome</name>
    <dbReference type="NCBI Taxonomy" id="1070528"/>
    <lineage>
        <taxon>unclassified sequences</taxon>
        <taxon>metagenomes</taxon>
        <taxon>organismal metagenomes</taxon>
    </lineage>
</organism>
<dbReference type="AlphaFoldDB" id="A0A6C0CPG5"/>
<feature type="compositionally biased region" description="Polar residues" evidence="1">
    <location>
        <begin position="16"/>
        <end position="29"/>
    </location>
</feature>
<evidence type="ECO:0000256" key="1">
    <source>
        <dbReference type="SAM" id="MobiDB-lite"/>
    </source>
</evidence>
<accession>A0A6C0CPG5</accession>
<evidence type="ECO:0000313" key="2">
    <source>
        <dbReference type="EMBL" id="QHT05325.1"/>
    </source>
</evidence>
<name>A0A6C0CPG5_9ZZZZ</name>
<reference evidence="2" key="1">
    <citation type="journal article" date="2020" name="Nature">
        <title>Giant virus diversity and host interactions through global metagenomics.</title>
        <authorList>
            <person name="Schulz F."/>
            <person name="Roux S."/>
            <person name="Paez-Espino D."/>
            <person name="Jungbluth S."/>
            <person name="Walsh D.A."/>
            <person name="Denef V.J."/>
            <person name="McMahon K.D."/>
            <person name="Konstantinidis K.T."/>
            <person name="Eloe-Fadrosh E.A."/>
            <person name="Kyrpides N.C."/>
            <person name="Woyke T."/>
        </authorList>
    </citation>
    <scope>NUCLEOTIDE SEQUENCE</scope>
    <source>
        <strain evidence="2">GVMAG-M-3300021375-17</strain>
    </source>
</reference>
<sequence>MSLATLKKKTQHKYRNNTGKQSQFSINGTHRNQGYIGQTSLSRHIINTPHYGPDPQGHGTCCGSYNVNVVTPSSACSTENNETVKSSVLGTKGMLAKRTAWSRRPAPFASVTSSVWLNQKSSSDYMTYKRKQALKSCEMSSDDSSLGKESLAKCESIGIKTKCSTTFKENGDIHTSMSQGDYIFKITDKCGKLDEEYIRHDQNINGKPIPTC</sequence>